<feature type="compositionally biased region" description="Basic and acidic residues" evidence="1">
    <location>
        <begin position="101"/>
        <end position="111"/>
    </location>
</feature>
<evidence type="ECO:0000313" key="3">
    <source>
        <dbReference type="Proteomes" id="UP001437256"/>
    </source>
</evidence>
<feature type="region of interest" description="Disordered" evidence="1">
    <location>
        <begin position="53"/>
        <end position="155"/>
    </location>
</feature>
<protein>
    <submittedName>
        <fullName evidence="2">Uncharacterized protein</fullName>
    </submittedName>
</protein>
<feature type="compositionally biased region" description="Low complexity" evidence="1">
    <location>
        <begin position="415"/>
        <end position="430"/>
    </location>
</feature>
<proteinExistence type="predicted"/>
<feature type="region of interest" description="Disordered" evidence="1">
    <location>
        <begin position="370"/>
        <end position="430"/>
    </location>
</feature>
<dbReference type="Proteomes" id="UP001437256">
    <property type="component" value="Unassembled WGS sequence"/>
</dbReference>
<evidence type="ECO:0000256" key="1">
    <source>
        <dbReference type="SAM" id="MobiDB-lite"/>
    </source>
</evidence>
<keyword evidence="3" id="KW-1185">Reference proteome</keyword>
<gene>
    <name evidence="2" type="ORF">AAF712_012183</name>
</gene>
<feature type="compositionally biased region" description="Pro residues" evidence="1">
    <location>
        <begin position="122"/>
        <end position="135"/>
    </location>
</feature>
<name>A0ABR2ZIG1_9AGAR</name>
<comment type="caution">
    <text evidence="2">The sequence shown here is derived from an EMBL/GenBank/DDBJ whole genome shotgun (WGS) entry which is preliminary data.</text>
</comment>
<evidence type="ECO:0000313" key="2">
    <source>
        <dbReference type="EMBL" id="KAL0061010.1"/>
    </source>
</evidence>
<reference evidence="2 3" key="1">
    <citation type="submission" date="2024-05" db="EMBL/GenBank/DDBJ databases">
        <title>A draft genome resource for the thread blight pathogen Marasmius tenuissimus strain MS-2.</title>
        <authorList>
            <person name="Yulfo-Soto G.E."/>
            <person name="Baruah I.K."/>
            <person name="Amoako-Attah I."/>
            <person name="Bukari Y."/>
            <person name="Meinhardt L.W."/>
            <person name="Bailey B.A."/>
            <person name="Cohen S.P."/>
        </authorList>
    </citation>
    <scope>NUCLEOTIDE SEQUENCE [LARGE SCALE GENOMIC DNA]</scope>
    <source>
        <strain evidence="2 3">MS-2</strain>
    </source>
</reference>
<accession>A0ABR2ZIG1</accession>
<dbReference type="EMBL" id="JBBXMP010000151">
    <property type="protein sequence ID" value="KAL0061010.1"/>
    <property type="molecule type" value="Genomic_DNA"/>
</dbReference>
<feature type="compositionally biased region" description="Polar residues" evidence="1">
    <location>
        <begin position="373"/>
        <end position="385"/>
    </location>
</feature>
<sequence>MSTSGSITHGNDITYFCDCPVQCKRYKKVSRRTFFGHVEYRTADSQAKAIRNGESITVTKRPRQKRKANNITAAADLGSGGNAGAQSASNPERGRPPSPDPMEHGDLHSPEPRSPPRASVHSPPPSPSNSPPPRMSPRSSSPHHPPPTHDPNDLLDVLNIPLSRIEDIETTQKFIAQLREATLDDCGLSAEDVERPKNPRTTPVTFDTNGEKLSVKLYLSHRDTSIEKYNETCEAIEDAHPPQTDDDKLLSHYRVQKLVRDLTGINGIDSEMCPNSCLAYAGEYKDLQECSECGLPRVDAVTKKPQLFSTIPFPFVVQGLHSHRNTAKDMQYFREHMEKLTEEYLANGGMINELKGPIDGPRRLQRHRIEPTFQGNVPSPSTSPSRKYGQLQPCASSPIRHAPPYTRRIPQVKFSTLRSSSERASSTFGT</sequence>
<organism evidence="2 3">
    <name type="scientific">Marasmius tenuissimus</name>
    <dbReference type="NCBI Taxonomy" id="585030"/>
    <lineage>
        <taxon>Eukaryota</taxon>
        <taxon>Fungi</taxon>
        <taxon>Dikarya</taxon>
        <taxon>Basidiomycota</taxon>
        <taxon>Agaricomycotina</taxon>
        <taxon>Agaricomycetes</taxon>
        <taxon>Agaricomycetidae</taxon>
        <taxon>Agaricales</taxon>
        <taxon>Marasmiineae</taxon>
        <taxon>Marasmiaceae</taxon>
        <taxon>Marasmius</taxon>
    </lineage>
</organism>